<evidence type="ECO:0000313" key="2">
    <source>
        <dbReference type="Proteomes" id="UP001530400"/>
    </source>
</evidence>
<dbReference type="EMBL" id="JALLPJ020001253">
    <property type="protein sequence ID" value="KAL3772976.1"/>
    <property type="molecule type" value="Genomic_DNA"/>
</dbReference>
<sequence>MNYLNRTFVPEGDPENAERRTLLDGQEIIIYKPKAKITGLTFVLTAANLPLAKYASIIQALNSANHVVVGMYIGVLNPLQLRNNLHRMKAERIPPIFHELREEFKVNQYDIVGHSIGGKIALLTAALCDDENLIRNVLALDPVDQSPVEFTNESALKQANSNQKGRSNVSLSQSKADIVITCTDSGYFQGTQRSGNSKAKSLDQAGLHRNTHHMVYTDDGGTISWKAVMGNGTSQDRNQVVKEQTIQLIKDRANNSLGAGVSKGVGGIKGKVIRSINDAGSDLKELGNDAEKKVNRLKGAAMFGKFMG</sequence>
<protein>
    <recommendedName>
        <fullName evidence="3">Chlorophyllase</fullName>
    </recommendedName>
</protein>
<organism evidence="1 2">
    <name type="scientific">Cyclotella atomus</name>
    <dbReference type="NCBI Taxonomy" id="382360"/>
    <lineage>
        <taxon>Eukaryota</taxon>
        <taxon>Sar</taxon>
        <taxon>Stramenopiles</taxon>
        <taxon>Ochrophyta</taxon>
        <taxon>Bacillariophyta</taxon>
        <taxon>Coscinodiscophyceae</taxon>
        <taxon>Thalassiosirophycidae</taxon>
        <taxon>Stephanodiscales</taxon>
        <taxon>Stephanodiscaceae</taxon>
        <taxon>Cyclotella</taxon>
    </lineage>
</organism>
<evidence type="ECO:0000313" key="1">
    <source>
        <dbReference type="EMBL" id="KAL3772976.1"/>
    </source>
</evidence>
<gene>
    <name evidence="1" type="ORF">ACHAWO_010198</name>
</gene>
<dbReference type="InterPro" id="IPR029058">
    <property type="entry name" value="AB_hydrolase_fold"/>
</dbReference>
<accession>A0ABD3ND80</accession>
<reference evidence="1 2" key="1">
    <citation type="submission" date="2024-10" db="EMBL/GenBank/DDBJ databases">
        <title>Updated reference genomes for cyclostephanoid diatoms.</title>
        <authorList>
            <person name="Roberts W.R."/>
            <person name="Alverson A.J."/>
        </authorList>
    </citation>
    <scope>NUCLEOTIDE SEQUENCE [LARGE SCALE GENOMIC DNA]</scope>
    <source>
        <strain evidence="1 2">AJA010-31</strain>
    </source>
</reference>
<dbReference type="Proteomes" id="UP001530400">
    <property type="component" value="Unassembled WGS sequence"/>
</dbReference>
<comment type="caution">
    <text evidence="1">The sequence shown here is derived from an EMBL/GenBank/DDBJ whole genome shotgun (WGS) entry which is preliminary data.</text>
</comment>
<dbReference type="AlphaFoldDB" id="A0ABD3ND80"/>
<keyword evidence="2" id="KW-1185">Reference proteome</keyword>
<evidence type="ECO:0008006" key="3">
    <source>
        <dbReference type="Google" id="ProtNLM"/>
    </source>
</evidence>
<proteinExistence type="predicted"/>
<dbReference type="Gene3D" id="3.40.50.1820">
    <property type="entry name" value="alpha/beta hydrolase"/>
    <property type="match status" value="1"/>
</dbReference>
<name>A0ABD3ND80_9STRA</name>
<dbReference type="SUPFAM" id="SSF53474">
    <property type="entry name" value="alpha/beta-Hydrolases"/>
    <property type="match status" value="1"/>
</dbReference>